<dbReference type="GO" id="GO:0016616">
    <property type="term" value="F:oxidoreductase activity, acting on the CH-OH group of donors, NAD or NADP as acceptor"/>
    <property type="evidence" value="ECO:0007669"/>
    <property type="project" value="InterPro"/>
</dbReference>
<evidence type="ECO:0000256" key="4">
    <source>
        <dbReference type="RuleBase" id="RU003719"/>
    </source>
</evidence>
<dbReference type="InterPro" id="IPR006140">
    <property type="entry name" value="D-isomer_DH_NAD-bd"/>
</dbReference>
<organism evidence="7 8">
    <name type="scientific">Acidaminococcus fermentans</name>
    <dbReference type="NCBI Taxonomy" id="905"/>
    <lineage>
        <taxon>Bacteria</taxon>
        <taxon>Bacillati</taxon>
        <taxon>Bacillota</taxon>
        <taxon>Negativicutes</taxon>
        <taxon>Acidaminococcales</taxon>
        <taxon>Acidaminococcaceae</taxon>
        <taxon>Acidaminococcus</taxon>
    </lineage>
</organism>
<dbReference type="SUPFAM" id="SSF51735">
    <property type="entry name" value="NAD(P)-binding Rossmann-fold domains"/>
    <property type="match status" value="1"/>
</dbReference>
<accession>A0A1H2VWS3</accession>
<dbReference type="AlphaFoldDB" id="A0A1H2VWS3"/>
<comment type="caution">
    <text evidence="7">The sequence shown here is derived from an EMBL/GenBank/DDBJ whole genome shotgun (WGS) entry which is preliminary data.</text>
</comment>
<feature type="domain" description="D-isomer specific 2-hydroxyacid dehydrogenase NAD-binding" evidence="6">
    <location>
        <begin position="105"/>
        <end position="282"/>
    </location>
</feature>
<dbReference type="InterPro" id="IPR036291">
    <property type="entry name" value="NAD(P)-bd_dom_sf"/>
</dbReference>
<evidence type="ECO:0000313" key="8">
    <source>
        <dbReference type="Proteomes" id="UP000182379"/>
    </source>
</evidence>
<proteinExistence type="inferred from homology"/>
<evidence type="ECO:0000259" key="6">
    <source>
        <dbReference type="Pfam" id="PF02826"/>
    </source>
</evidence>
<dbReference type="FunFam" id="3.40.50.720:FF:000203">
    <property type="entry name" value="D-3-phosphoglycerate dehydrogenase (SerA)"/>
    <property type="match status" value="1"/>
</dbReference>
<evidence type="ECO:0000313" key="7">
    <source>
        <dbReference type="EMBL" id="SDW72805.1"/>
    </source>
</evidence>
<dbReference type="GeneID" id="78333819"/>
<sequence>MKFVLSMPLAPAGMEMMKKLGIQWEVGPGINWEAYPDALLESADALIIRLEKCPESVLRRCRNLKVLGRPGMGFENVPVDWCTERGIPVVLAPGANARSVAEHALALIFACAKDLKEMDEENRKGNWGIRAQGKQMELAGKTVGIVGVGGIGSLLAGMCRALGMECIGWSHSHNRARVEAAGCRYVETLEEVLRTSDFVSLHIPLLPSTRHCIGARELSLMKPTAFLINTARGAVVDEQALADAVNQGVIAGAGVDVYGTEPAVLDNPVFTAPRILCTPHSAALTPDSWARMACGAVEGCYAVCQGKEWPGVANPEVWKKKS</sequence>
<dbReference type="InterPro" id="IPR006139">
    <property type="entry name" value="D-isomer_2_OHA_DH_cat_dom"/>
</dbReference>
<protein>
    <submittedName>
        <fullName evidence="7">D-3-phosphoglycerate dehydrogenase</fullName>
    </submittedName>
</protein>
<dbReference type="InterPro" id="IPR029753">
    <property type="entry name" value="D-isomer_DH_CS"/>
</dbReference>
<reference evidence="7 8" key="1">
    <citation type="submission" date="2016-10" db="EMBL/GenBank/DDBJ databases">
        <authorList>
            <person name="Varghese N."/>
            <person name="Submissions S."/>
        </authorList>
    </citation>
    <scope>NUCLEOTIDE SEQUENCE [LARGE SCALE GENOMIC DNA]</scope>
    <source>
        <strain evidence="7 8">WCC6</strain>
    </source>
</reference>
<dbReference type="RefSeq" id="WP_012937468.1">
    <property type="nucleotide sequence ID" value="NZ_CAUFNG010000022.1"/>
</dbReference>
<dbReference type="EMBL" id="FNOP01000005">
    <property type="protein sequence ID" value="SDW72805.1"/>
    <property type="molecule type" value="Genomic_DNA"/>
</dbReference>
<keyword evidence="3" id="KW-0520">NAD</keyword>
<evidence type="ECO:0000259" key="5">
    <source>
        <dbReference type="Pfam" id="PF00389"/>
    </source>
</evidence>
<dbReference type="InterPro" id="IPR050857">
    <property type="entry name" value="D-2-hydroxyacid_DH"/>
</dbReference>
<dbReference type="GO" id="GO:0051287">
    <property type="term" value="F:NAD binding"/>
    <property type="evidence" value="ECO:0007669"/>
    <property type="project" value="InterPro"/>
</dbReference>
<evidence type="ECO:0000256" key="2">
    <source>
        <dbReference type="ARBA" id="ARBA00023002"/>
    </source>
</evidence>
<dbReference type="Gene3D" id="3.40.50.720">
    <property type="entry name" value="NAD(P)-binding Rossmann-like Domain"/>
    <property type="match status" value="2"/>
</dbReference>
<dbReference type="Proteomes" id="UP000182379">
    <property type="component" value="Unassembled WGS sequence"/>
</dbReference>
<dbReference type="CDD" id="cd12173">
    <property type="entry name" value="PGDH_4"/>
    <property type="match status" value="1"/>
</dbReference>
<dbReference type="SUPFAM" id="SSF52283">
    <property type="entry name" value="Formate/glycerate dehydrogenase catalytic domain-like"/>
    <property type="match status" value="1"/>
</dbReference>
<evidence type="ECO:0000256" key="3">
    <source>
        <dbReference type="ARBA" id="ARBA00023027"/>
    </source>
</evidence>
<evidence type="ECO:0000256" key="1">
    <source>
        <dbReference type="ARBA" id="ARBA00005854"/>
    </source>
</evidence>
<feature type="domain" description="D-isomer specific 2-hydroxyacid dehydrogenase catalytic" evidence="5">
    <location>
        <begin position="8"/>
        <end position="313"/>
    </location>
</feature>
<keyword evidence="2 4" id="KW-0560">Oxidoreductase</keyword>
<dbReference type="Pfam" id="PF00389">
    <property type="entry name" value="2-Hacid_dh"/>
    <property type="match status" value="1"/>
</dbReference>
<comment type="similarity">
    <text evidence="1 4">Belongs to the D-isomer specific 2-hydroxyacid dehydrogenase family.</text>
</comment>
<dbReference type="PANTHER" id="PTHR42789:SF1">
    <property type="entry name" value="D-ISOMER SPECIFIC 2-HYDROXYACID DEHYDROGENASE FAMILY PROTEIN (AFU_ORTHOLOGUE AFUA_6G10090)"/>
    <property type="match status" value="1"/>
</dbReference>
<dbReference type="OMA" id="GRFGFNM"/>
<gene>
    <name evidence="7" type="ORF">SAMN05216495_10523</name>
</gene>
<dbReference type="PROSITE" id="PS00671">
    <property type="entry name" value="D_2_HYDROXYACID_DH_3"/>
    <property type="match status" value="1"/>
</dbReference>
<name>A0A1H2VWS3_ACIFE</name>
<dbReference type="PANTHER" id="PTHR42789">
    <property type="entry name" value="D-ISOMER SPECIFIC 2-HYDROXYACID DEHYDROGENASE FAMILY PROTEIN (AFU_ORTHOLOGUE AFUA_6G10090)"/>
    <property type="match status" value="1"/>
</dbReference>
<dbReference type="Pfam" id="PF02826">
    <property type="entry name" value="2-Hacid_dh_C"/>
    <property type="match status" value="1"/>
</dbReference>